<name>A0ABY2Z5M4_9GAMM</name>
<organism evidence="1 2">
    <name type="scientific">Pantoea anthophila</name>
    <dbReference type="NCBI Taxonomy" id="470931"/>
    <lineage>
        <taxon>Bacteria</taxon>
        <taxon>Pseudomonadati</taxon>
        <taxon>Pseudomonadota</taxon>
        <taxon>Gammaproteobacteria</taxon>
        <taxon>Enterobacterales</taxon>
        <taxon>Erwiniaceae</taxon>
        <taxon>Pantoea</taxon>
    </lineage>
</organism>
<dbReference type="GeneID" id="93533712"/>
<keyword evidence="2" id="KW-1185">Reference proteome</keyword>
<comment type="caution">
    <text evidence="1">The sequence shown here is derived from an EMBL/GenBank/DDBJ whole genome shotgun (WGS) entry which is preliminary data.</text>
</comment>
<evidence type="ECO:0000313" key="2">
    <source>
        <dbReference type="Proteomes" id="UP000316142"/>
    </source>
</evidence>
<protein>
    <submittedName>
        <fullName evidence="1">Uncharacterized protein</fullName>
    </submittedName>
</protein>
<reference evidence="1 2" key="1">
    <citation type="submission" date="2019-06" db="EMBL/GenBank/DDBJ databases">
        <title>Taxogenomics and systematics of the genus Pantoea.</title>
        <authorList>
            <person name="Tambong J.T."/>
        </authorList>
    </citation>
    <scope>NUCLEOTIDE SEQUENCE [LARGE SCALE GENOMIC DNA]</scope>
    <source>
        <strain evidence="1 2">LMG 2558</strain>
    </source>
</reference>
<dbReference type="Proteomes" id="UP000316142">
    <property type="component" value="Unassembled WGS sequence"/>
</dbReference>
<proteinExistence type="predicted"/>
<dbReference type="RefSeq" id="WP_140028290.1">
    <property type="nucleotide sequence ID" value="NZ_CP110473.1"/>
</dbReference>
<accession>A0ABY2Z5M4</accession>
<gene>
    <name evidence="1" type="ORF">FJW00_13420</name>
</gene>
<dbReference type="EMBL" id="VHIZ01000050">
    <property type="protein sequence ID" value="TPV24513.1"/>
    <property type="molecule type" value="Genomic_DNA"/>
</dbReference>
<sequence length="77" mass="8356">MNGNFASAMRQKGAKLRLSGAIAEKTSFKNSNPAVCLASCPEFGDFTLTIACAFAKTLSEADNIYRNKTGFHRLFCT</sequence>
<evidence type="ECO:0000313" key="1">
    <source>
        <dbReference type="EMBL" id="TPV24513.1"/>
    </source>
</evidence>